<reference evidence="3" key="1">
    <citation type="submission" date="2021-03" db="EMBL/GenBank/DDBJ databases">
        <authorList>
            <person name="Bekaert M."/>
        </authorList>
    </citation>
    <scope>NUCLEOTIDE SEQUENCE</scope>
</reference>
<dbReference type="EMBL" id="CAJPWZ010000307">
    <property type="protein sequence ID" value="CAG2189930.1"/>
    <property type="molecule type" value="Genomic_DNA"/>
</dbReference>
<proteinExistence type="predicted"/>
<name>A0A8S3Q014_MYTED</name>
<dbReference type="GO" id="GO:0008270">
    <property type="term" value="F:zinc ion binding"/>
    <property type="evidence" value="ECO:0007669"/>
    <property type="project" value="UniProtKB-KW"/>
</dbReference>
<protein>
    <recommendedName>
        <fullName evidence="2">B box-type domain-containing protein</fullName>
    </recommendedName>
</protein>
<accession>A0A8S3Q014</accession>
<sequence>MIEFVQQYLFYLKLGILPGSESTILFAIKVNAKADLMEARQCESCLREDAKVCAEFYCFDCEEPLCSACLKNHKKNKFLMSHHTVDLDFIEIFPTSTLSKITHCAKHGDGRVDLFCTDHEALCCRHCMTESHRSCKSILPIDIAAREIRSSPLSSMLTQDLTLFMQTLNTLITNREETGKTFEKDVEEIRSQVKSFKGQIIDHVDRLEKSIIDNLQDFCVEEKEGLQHEKDYLLNTRKSYHKSKSDLDVVIQHGSDSQIFLFAHNLAHRLAKDETLIQSKAMMYKDVSVEFKPENGLPDSIQSIGTLNICKQPCLLRSFSQNRRQAQVITRPVETKTQFLYRSQIDISVSENVQITAIAVTNDNRLILCNRYSNRLLVYSDSGKFLQDCTVLCKPWDIAILPDGNRGVVTLPLENSIQFLNISNMTTDKEQISIHNKCHGVAVVSNFIVVGANRELYILAMDGSIRTRVQVPGQLIYFLHGGDNNSVYYTDYHCLYHVGLDGEEIFRYDNPDLKVPEGIARDNHGYLCVIGRGSQNVHRVGDNGRAIDIVLNRDDGVILPWAITFNNKGTKAFISTHDGKCITVYDIHTYTKQKGILNN</sequence>
<keyword evidence="1" id="KW-0479">Metal-binding</keyword>
<evidence type="ECO:0000256" key="1">
    <source>
        <dbReference type="PROSITE-ProRule" id="PRU00024"/>
    </source>
</evidence>
<dbReference type="Proteomes" id="UP000683360">
    <property type="component" value="Unassembled WGS sequence"/>
</dbReference>
<keyword evidence="1" id="KW-0863">Zinc-finger</keyword>
<keyword evidence="1" id="KW-0862">Zinc</keyword>
<dbReference type="SUPFAM" id="SSF57845">
    <property type="entry name" value="B-box zinc-binding domain"/>
    <property type="match status" value="1"/>
</dbReference>
<dbReference type="OrthoDB" id="6046700at2759"/>
<gene>
    <name evidence="3" type="ORF">MEDL_5232</name>
</gene>
<dbReference type="PROSITE" id="PS50119">
    <property type="entry name" value="ZF_BBOX"/>
    <property type="match status" value="2"/>
</dbReference>
<evidence type="ECO:0000313" key="3">
    <source>
        <dbReference type="EMBL" id="CAG2189930.1"/>
    </source>
</evidence>
<dbReference type="InterPro" id="IPR000315">
    <property type="entry name" value="Znf_B-box"/>
</dbReference>
<evidence type="ECO:0000313" key="4">
    <source>
        <dbReference type="Proteomes" id="UP000683360"/>
    </source>
</evidence>
<dbReference type="PANTHER" id="PTHR25462">
    <property type="entry name" value="BONUS, ISOFORM C-RELATED"/>
    <property type="match status" value="1"/>
</dbReference>
<dbReference type="Gene3D" id="2.130.10.10">
    <property type="entry name" value="YVTN repeat-like/Quinoprotein amine dehydrogenase"/>
    <property type="match status" value="1"/>
</dbReference>
<comment type="caution">
    <text evidence="3">The sequence shown here is derived from an EMBL/GenBank/DDBJ whole genome shotgun (WGS) entry which is preliminary data.</text>
</comment>
<dbReference type="CDD" id="cd19757">
    <property type="entry name" value="Bbox1"/>
    <property type="match status" value="1"/>
</dbReference>
<dbReference type="AlphaFoldDB" id="A0A8S3Q014"/>
<evidence type="ECO:0000259" key="2">
    <source>
        <dbReference type="PROSITE" id="PS50119"/>
    </source>
</evidence>
<dbReference type="PANTHER" id="PTHR25462:SF296">
    <property type="entry name" value="MEIOTIC P26, ISOFORM F"/>
    <property type="match status" value="1"/>
</dbReference>
<feature type="domain" description="B box-type" evidence="2">
    <location>
        <begin position="99"/>
        <end position="141"/>
    </location>
</feature>
<dbReference type="Gene3D" id="3.30.160.60">
    <property type="entry name" value="Classic Zinc Finger"/>
    <property type="match status" value="1"/>
</dbReference>
<dbReference type="InterPro" id="IPR047153">
    <property type="entry name" value="TRIM45/56/19-like"/>
</dbReference>
<organism evidence="3 4">
    <name type="scientific">Mytilus edulis</name>
    <name type="common">Blue mussel</name>
    <dbReference type="NCBI Taxonomy" id="6550"/>
    <lineage>
        <taxon>Eukaryota</taxon>
        <taxon>Metazoa</taxon>
        <taxon>Spiralia</taxon>
        <taxon>Lophotrochozoa</taxon>
        <taxon>Mollusca</taxon>
        <taxon>Bivalvia</taxon>
        <taxon>Autobranchia</taxon>
        <taxon>Pteriomorphia</taxon>
        <taxon>Mytilida</taxon>
        <taxon>Mytiloidea</taxon>
        <taxon>Mytilidae</taxon>
        <taxon>Mytilinae</taxon>
        <taxon>Mytilus</taxon>
    </lineage>
</organism>
<dbReference type="InterPro" id="IPR015943">
    <property type="entry name" value="WD40/YVTN_repeat-like_dom_sf"/>
</dbReference>
<dbReference type="SUPFAM" id="SSF101898">
    <property type="entry name" value="NHL repeat"/>
    <property type="match status" value="1"/>
</dbReference>
<keyword evidence="4" id="KW-1185">Reference proteome</keyword>
<feature type="domain" description="B box-type" evidence="2">
    <location>
        <begin position="37"/>
        <end position="87"/>
    </location>
</feature>